<dbReference type="PATRIC" id="fig|389348.3.peg.169"/>
<reference evidence="2" key="1">
    <citation type="submission" date="2015-09" db="EMBL/GenBank/DDBJ databases">
        <authorList>
            <person name="Bertelli C."/>
        </authorList>
    </citation>
    <scope>NUCLEOTIDE SEQUENCE [LARGE SCALE GENOMIC DNA]</scope>
    <source>
        <strain evidence="2">KNic</strain>
    </source>
</reference>
<gene>
    <name evidence="1" type="ORF">PNK_0145</name>
</gene>
<proteinExistence type="predicted"/>
<sequence>MQESDGSFEHFPLADTIDHDILMHRDAHFGGLFSVMLDYYQKEGKGTQPEFTIERIERLKTLEEQMKENLAAVFFTAQETQRVADAREAYQHLRSIYEVKKPKNRFPQLIADLILSEDEEAEEEVKAIAAEKDKIVPTLIELLGNEQFYDPLFPGYGLAPSLVVKCLGAIGDKRAIISLFEALGQGDFFADDQILKALRAIGDSAKTFLLRVAAGRPLNEDNERAAIALVAFKEDPEVAAACFDLLKKDDIQKDLCLSTYFALTCAGLQDPLLREEFKALANQPQLNAMLKEDMKSIIRDWAS</sequence>
<dbReference type="RefSeq" id="WP_059059674.1">
    <property type="nucleotide sequence ID" value="NZ_LN879502.1"/>
</dbReference>
<dbReference type="STRING" id="389348.PNK_0145"/>
<dbReference type="Proteomes" id="UP000069902">
    <property type="component" value="Chromosome cPNK"/>
</dbReference>
<accession>A0A0U5J9K1</accession>
<organism evidence="1 2">
    <name type="scientific">Candidatus Protochlamydia naegleriophila</name>
    <dbReference type="NCBI Taxonomy" id="389348"/>
    <lineage>
        <taxon>Bacteria</taxon>
        <taxon>Pseudomonadati</taxon>
        <taxon>Chlamydiota</taxon>
        <taxon>Chlamydiia</taxon>
        <taxon>Parachlamydiales</taxon>
        <taxon>Parachlamydiaceae</taxon>
        <taxon>Candidatus Protochlamydia</taxon>
    </lineage>
</organism>
<evidence type="ECO:0000313" key="2">
    <source>
        <dbReference type="Proteomes" id="UP000069902"/>
    </source>
</evidence>
<dbReference type="Gene3D" id="1.25.10.10">
    <property type="entry name" value="Leucine-rich Repeat Variant"/>
    <property type="match status" value="1"/>
</dbReference>
<protein>
    <recommendedName>
        <fullName evidence="3">HEAT repeat domain-containing protein</fullName>
    </recommendedName>
</protein>
<dbReference type="InterPro" id="IPR011989">
    <property type="entry name" value="ARM-like"/>
</dbReference>
<evidence type="ECO:0008006" key="3">
    <source>
        <dbReference type="Google" id="ProtNLM"/>
    </source>
</evidence>
<dbReference type="EMBL" id="LN879502">
    <property type="protein sequence ID" value="CUI15783.1"/>
    <property type="molecule type" value="Genomic_DNA"/>
</dbReference>
<dbReference type="AlphaFoldDB" id="A0A0U5J9K1"/>
<evidence type="ECO:0000313" key="1">
    <source>
        <dbReference type="EMBL" id="CUI15783.1"/>
    </source>
</evidence>
<dbReference type="InParanoid" id="A0A0U5J9K1"/>
<dbReference type="KEGG" id="pnl:PNK_0145"/>
<keyword evidence="2" id="KW-1185">Reference proteome</keyword>
<name>A0A0U5J9K1_9BACT</name>